<dbReference type="Gene3D" id="3.40.50.1240">
    <property type="entry name" value="Phosphoglycerate mutase-like"/>
    <property type="match status" value="1"/>
</dbReference>
<dbReference type="PANTHER" id="PTHR48100:SF1">
    <property type="entry name" value="HISTIDINE PHOSPHATASE FAMILY PROTEIN-RELATED"/>
    <property type="match status" value="1"/>
</dbReference>
<dbReference type="PROSITE" id="PS00175">
    <property type="entry name" value="PG_MUTASE"/>
    <property type="match status" value="1"/>
</dbReference>
<name>A0A839ZZP5_9CAUL</name>
<dbReference type="SUPFAM" id="SSF53254">
    <property type="entry name" value="Phosphoglycerate mutase-like"/>
    <property type="match status" value="1"/>
</dbReference>
<gene>
    <name evidence="3" type="ORF">GGQ61_002222</name>
</gene>
<evidence type="ECO:0000256" key="1">
    <source>
        <dbReference type="ARBA" id="ARBA00023152"/>
    </source>
</evidence>
<dbReference type="RefSeq" id="WP_183772530.1">
    <property type="nucleotide sequence ID" value="NZ_JACIDK010000003.1"/>
</dbReference>
<evidence type="ECO:0000313" key="4">
    <source>
        <dbReference type="Proteomes" id="UP000530564"/>
    </source>
</evidence>
<dbReference type="InterPro" id="IPR029033">
    <property type="entry name" value="His_PPase_superfam"/>
</dbReference>
<dbReference type="Pfam" id="PF00300">
    <property type="entry name" value="His_Phos_1"/>
    <property type="match status" value="1"/>
</dbReference>
<dbReference type="PANTHER" id="PTHR48100">
    <property type="entry name" value="BROAD-SPECIFICITY PHOSPHATASE YOR283W-RELATED"/>
    <property type="match status" value="1"/>
</dbReference>
<protein>
    <submittedName>
        <fullName evidence="3">Putative phosphoglycerate mutase</fullName>
        <ecNumber evidence="3">5.4.2.12</ecNumber>
    </submittedName>
</protein>
<evidence type="ECO:0000313" key="3">
    <source>
        <dbReference type="EMBL" id="MBB3891494.1"/>
    </source>
</evidence>
<dbReference type="EMBL" id="JACIDK010000003">
    <property type="protein sequence ID" value="MBB3891494.1"/>
    <property type="molecule type" value="Genomic_DNA"/>
</dbReference>
<dbReference type="AlphaFoldDB" id="A0A839ZZP5"/>
<organism evidence="3 4">
    <name type="scientific">Phenylobacterium haematophilum</name>
    <dbReference type="NCBI Taxonomy" id="98513"/>
    <lineage>
        <taxon>Bacteria</taxon>
        <taxon>Pseudomonadati</taxon>
        <taxon>Pseudomonadota</taxon>
        <taxon>Alphaproteobacteria</taxon>
        <taxon>Caulobacterales</taxon>
        <taxon>Caulobacteraceae</taxon>
        <taxon>Phenylobacterium</taxon>
    </lineage>
</organism>
<dbReference type="CDD" id="cd07067">
    <property type="entry name" value="HP_PGM_like"/>
    <property type="match status" value="1"/>
</dbReference>
<keyword evidence="1" id="KW-0324">Glycolysis</keyword>
<dbReference type="InterPro" id="IPR001345">
    <property type="entry name" value="PG/BPGM_mutase_AS"/>
</dbReference>
<dbReference type="GO" id="GO:0016791">
    <property type="term" value="F:phosphatase activity"/>
    <property type="evidence" value="ECO:0007669"/>
    <property type="project" value="TreeGrafter"/>
</dbReference>
<accession>A0A839ZZP5</accession>
<evidence type="ECO:0000256" key="2">
    <source>
        <dbReference type="ARBA" id="ARBA00023235"/>
    </source>
</evidence>
<dbReference type="GO" id="GO:0005737">
    <property type="term" value="C:cytoplasm"/>
    <property type="evidence" value="ECO:0007669"/>
    <property type="project" value="TreeGrafter"/>
</dbReference>
<keyword evidence="2 3" id="KW-0413">Isomerase</keyword>
<sequence>MIYLLRHGQTDYNRDGRLQGQTDSQLTSLGMAQVQAMANVLADQIGDLEGWRILASPLRRTRQSAAIVSRTLRLPVEIDPALIEVGCGSWENRMYADLRVEHPETFASREWVFGSPDGERFEDVDARVRPWLANLPPEPERKIIAVSHGIAGVLMRGAYQGLSREATMEQDTPQDALFRLWGGKVERLACVPVAA</sequence>
<dbReference type="GO" id="GO:0004619">
    <property type="term" value="F:phosphoglycerate mutase activity"/>
    <property type="evidence" value="ECO:0007669"/>
    <property type="project" value="UniProtKB-EC"/>
</dbReference>
<dbReference type="PIRSF" id="PIRSF000709">
    <property type="entry name" value="6PFK_2-Ptase"/>
    <property type="match status" value="1"/>
</dbReference>
<dbReference type="EC" id="5.4.2.12" evidence="3"/>
<dbReference type="InterPro" id="IPR050275">
    <property type="entry name" value="PGM_Phosphatase"/>
</dbReference>
<comment type="caution">
    <text evidence="3">The sequence shown here is derived from an EMBL/GenBank/DDBJ whole genome shotgun (WGS) entry which is preliminary data.</text>
</comment>
<dbReference type="InterPro" id="IPR013078">
    <property type="entry name" value="His_Pase_superF_clade-1"/>
</dbReference>
<dbReference type="Proteomes" id="UP000530564">
    <property type="component" value="Unassembled WGS sequence"/>
</dbReference>
<reference evidence="3 4" key="1">
    <citation type="submission" date="2020-08" db="EMBL/GenBank/DDBJ databases">
        <title>Genomic Encyclopedia of Type Strains, Phase IV (KMG-IV): sequencing the most valuable type-strain genomes for metagenomic binning, comparative biology and taxonomic classification.</title>
        <authorList>
            <person name="Goeker M."/>
        </authorList>
    </citation>
    <scope>NUCLEOTIDE SEQUENCE [LARGE SCALE GENOMIC DNA]</scope>
    <source>
        <strain evidence="3 4">DSM 21793</strain>
    </source>
</reference>
<keyword evidence="4" id="KW-1185">Reference proteome</keyword>
<dbReference type="SMART" id="SM00855">
    <property type="entry name" value="PGAM"/>
    <property type="match status" value="1"/>
</dbReference>
<proteinExistence type="predicted"/>